<evidence type="ECO:0000256" key="1">
    <source>
        <dbReference type="ARBA" id="ARBA00023239"/>
    </source>
</evidence>
<proteinExistence type="predicted"/>
<dbReference type="GO" id="GO:0008840">
    <property type="term" value="F:4-hydroxy-tetrahydrodipicolinate synthase activity"/>
    <property type="evidence" value="ECO:0007669"/>
    <property type="project" value="TreeGrafter"/>
</dbReference>
<dbReference type="SUPFAM" id="SSF51569">
    <property type="entry name" value="Aldolase"/>
    <property type="match status" value="1"/>
</dbReference>
<dbReference type="AlphaFoldDB" id="A0A7W6KMS5"/>
<protein>
    <recommendedName>
        <fullName evidence="4">Dihydrodipicolinate synthase family protein</fullName>
    </recommendedName>
</protein>
<dbReference type="Proteomes" id="UP000530571">
    <property type="component" value="Unassembled WGS sequence"/>
</dbReference>
<dbReference type="SMART" id="SM01130">
    <property type="entry name" value="DHDPS"/>
    <property type="match status" value="1"/>
</dbReference>
<name>A0A7W6KMS5_9HYPH</name>
<evidence type="ECO:0008006" key="4">
    <source>
        <dbReference type="Google" id="ProtNLM"/>
    </source>
</evidence>
<dbReference type="RefSeq" id="WP_183490388.1">
    <property type="nucleotide sequence ID" value="NZ_JACIDZ010000017.1"/>
</dbReference>
<sequence>MKFTDIPEGSRALLRKGTVLPAHPLLLTAERKLDEARQRAVTRYYVDAGAGGMAVGVHTTQFAIRDVGLYEPVLRLAAETAYAWTDRPLLMVAGVTGRTEQALNEARIARGLGYHAVLLNLARLKGQSETEILDHCRAIAAEMPVVGFALLPEVGGFHLSYDFWRAFAEIDNVVAIKMAPFDRYRTIEIVRAVCDAGAQDRVTLYTGNDDHIILDLVQPFVVRSADGKSEQRLRIRGGLLGHWSVWAEKAVEQLERIHAIPDGAAIPEDVLALDSVVTDCNLAIYDALNNLAGCIPGCLEVLRRQGLAAGTWCLDEKEILSPGQSEQIDRVYAMYPEMNDDLFVKKNLTRWLSGDAAANPLER</sequence>
<gene>
    <name evidence="2" type="ORF">GGR30_004064</name>
</gene>
<dbReference type="Gene3D" id="3.20.20.70">
    <property type="entry name" value="Aldolase class I"/>
    <property type="match status" value="1"/>
</dbReference>
<dbReference type="PANTHER" id="PTHR12128:SF51">
    <property type="entry name" value="BLL4205 PROTEIN"/>
    <property type="match status" value="1"/>
</dbReference>
<dbReference type="PANTHER" id="PTHR12128">
    <property type="entry name" value="DIHYDRODIPICOLINATE SYNTHASE"/>
    <property type="match status" value="1"/>
</dbReference>
<dbReference type="EMBL" id="JACIDZ010000017">
    <property type="protein sequence ID" value="MBB4124111.1"/>
    <property type="molecule type" value="Genomic_DNA"/>
</dbReference>
<evidence type="ECO:0000313" key="2">
    <source>
        <dbReference type="EMBL" id="MBB4124111.1"/>
    </source>
</evidence>
<keyword evidence="3" id="KW-1185">Reference proteome</keyword>
<organism evidence="2 3">
    <name type="scientific">Martelella radicis</name>
    <dbReference type="NCBI Taxonomy" id="1397476"/>
    <lineage>
        <taxon>Bacteria</taxon>
        <taxon>Pseudomonadati</taxon>
        <taxon>Pseudomonadota</taxon>
        <taxon>Alphaproteobacteria</taxon>
        <taxon>Hyphomicrobiales</taxon>
        <taxon>Aurantimonadaceae</taxon>
        <taxon>Martelella</taxon>
    </lineage>
</organism>
<keyword evidence="1" id="KW-0456">Lyase</keyword>
<comment type="caution">
    <text evidence="2">The sequence shown here is derived from an EMBL/GenBank/DDBJ whole genome shotgun (WGS) entry which is preliminary data.</text>
</comment>
<dbReference type="InterPro" id="IPR013785">
    <property type="entry name" value="Aldolase_TIM"/>
</dbReference>
<reference evidence="2 3" key="1">
    <citation type="submission" date="2020-08" db="EMBL/GenBank/DDBJ databases">
        <title>Genomic Encyclopedia of Type Strains, Phase IV (KMG-IV): sequencing the most valuable type-strain genomes for metagenomic binning, comparative biology and taxonomic classification.</title>
        <authorList>
            <person name="Goeker M."/>
        </authorList>
    </citation>
    <scope>NUCLEOTIDE SEQUENCE [LARGE SCALE GENOMIC DNA]</scope>
    <source>
        <strain evidence="2 3">DSM 28101</strain>
    </source>
</reference>
<accession>A0A7W6KMS5</accession>
<dbReference type="InterPro" id="IPR002220">
    <property type="entry name" value="DapA-like"/>
</dbReference>
<evidence type="ECO:0000313" key="3">
    <source>
        <dbReference type="Proteomes" id="UP000530571"/>
    </source>
</evidence>
<dbReference type="Pfam" id="PF00701">
    <property type="entry name" value="DHDPS"/>
    <property type="match status" value="1"/>
</dbReference>